<dbReference type="InterPro" id="IPR036895">
    <property type="entry name" value="Uracil-DNA_glycosylase-like_sf"/>
</dbReference>
<feature type="compositionally biased region" description="Polar residues" evidence="8">
    <location>
        <begin position="61"/>
        <end position="79"/>
    </location>
</feature>
<evidence type="ECO:0000256" key="1">
    <source>
        <dbReference type="ARBA" id="ARBA00022485"/>
    </source>
</evidence>
<dbReference type="AlphaFoldDB" id="A0A3B0XJ81"/>
<dbReference type="EMBL" id="UOFI01000056">
    <property type="protein sequence ID" value="VAW64720.1"/>
    <property type="molecule type" value="Genomic_DNA"/>
</dbReference>
<organism evidence="10">
    <name type="scientific">hydrothermal vent metagenome</name>
    <dbReference type="NCBI Taxonomy" id="652676"/>
    <lineage>
        <taxon>unclassified sequences</taxon>
        <taxon>metagenomes</taxon>
        <taxon>ecological metagenomes</taxon>
    </lineage>
</organism>
<evidence type="ECO:0000256" key="4">
    <source>
        <dbReference type="ARBA" id="ARBA00022801"/>
    </source>
</evidence>
<dbReference type="Gene3D" id="3.40.470.10">
    <property type="entry name" value="Uracil-DNA glycosylase-like domain"/>
    <property type="match status" value="1"/>
</dbReference>
<dbReference type="GO" id="GO:0046872">
    <property type="term" value="F:metal ion binding"/>
    <property type="evidence" value="ECO:0007669"/>
    <property type="project" value="UniProtKB-KW"/>
</dbReference>
<dbReference type="CDD" id="cd10030">
    <property type="entry name" value="UDG-F4_TTUDGA_SPO1dp_like"/>
    <property type="match status" value="1"/>
</dbReference>
<sequence length="261" mass="29041">MLSENLRQQYLAAMGIQTWYDPALDISPVETENALLEVESAQPESSYADNLVTEVRAAQSAVEQQNTSQSDTQYDPVDNKSTASYVNSLSELSVRIEKCGLCELHTVREQVVMGEGHVDAALMIITDAPLGHVLYTAENKTMLQSMLQAIGFDLTTVYLSSLVKCQTPQQRTPFTSEMICCDDHLSAQVKLIRPEVIMVLGELASQQLLVSQKPLADLRLRQHKYLGVPVYASFHPHDLPGNPATKRKVWQDLLQIKNKLG</sequence>
<dbReference type="Pfam" id="PF03167">
    <property type="entry name" value="UDG"/>
    <property type="match status" value="1"/>
</dbReference>
<keyword evidence="7" id="KW-0234">DNA repair</keyword>
<accession>A0A3B0XJ81</accession>
<dbReference type="GO" id="GO:0097506">
    <property type="term" value="F:deaminated base DNA N-glycosylase activity"/>
    <property type="evidence" value="ECO:0007669"/>
    <property type="project" value="UniProtKB-ARBA"/>
</dbReference>
<feature type="domain" description="Uracil-DNA glycosylase-like" evidence="9">
    <location>
        <begin position="113"/>
        <end position="254"/>
    </location>
</feature>
<evidence type="ECO:0000256" key="8">
    <source>
        <dbReference type="SAM" id="MobiDB-lite"/>
    </source>
</evidence>
<dbReference type="InterPro" id="IPR005122">
    <property type="entry name" value="Uracil-DNA_glycosylase-like"/>
</dbReference>
<dbReference type="GO" id="GO:0006281">
    <property type="term" value="P:DNA repair"/>
    <property type="evidence" value="ECO:0007669"/>
    <property type="project" value="UniProtKB-KW"/>
</dbReference>
<evidence type="ECO:0000256" key="7">
    <source>
        <dbReference type="ARBA" id="ARBA00023204"/>
    </source>
</evidence>
<keyword evidence="5" id="KW-0408">Iron</keyword>
<name>A0A3B0XJ81_9ZZZZ</name>
<proteinExistence type="predicted"/>
<evidence type="ECO:0000256" key="5">
    <source>
        <dbReference type="ARBA" id="ARBA00023004"/>
    </source>
</evidence>
<evidence type="ECO:0000259" key="9">
    <source>
        <dbReference type="SMART" id="SM00986"/>
    </source>
</evidence>
<keyword evidence="6" id="KW-0411">Iron-sulfur</keyword>
<evidence type="ECO:0000313" key="10">
    <source>
        <dbReference type="EMBL" id="VAW64720.1"/>
    </source>
</evidence>
<evidence type="ECO:0000256" key="6">
    <source>
        <dbReference type="ARBA" id="ARBA00023014"/>
    </source>
</evidence>
<dbReference type="PANTHER" id="PTHR33693">
    <property type="entry name" value="TYPE-5 URACIL-DNA GLYCOSYLASE"/>
    <property type="match status" value="1"/>
</dbReference>
<dbReference type="SUPFAM" id="SSF52141">
    <property type="entry name" value="Uracil-DNA glycosylase-like"/>
    <property type="match status" value="1"/>
</dbReference>
<evidence type="ECO:0000256" key="2">
    <source>
        <dbReference type="ARBA" id="ARBA00022723"/>
    </source>
</evidence>
<keyword evidence="3" id="KW-0227">DNA damage</keyword>
<keyword evidence="1" id="KW-0004">4Fe-4S</keyword>
<feature type="region of interest" description="Disordered" evidence="8">
    <location>
        <begin position="58"/>
        <end position="79"/>
    </location>
</feature>
<reference evidence="10" key="1">
    <citation type="submission" date="2018-06" db="EMBL/GenBank/DDBJ databases">
        <authorList>
            <person name="Zhirakovskaya E."/>
        </authorList>
    </citation>
    <scope>NUCLEOTIDE SEQUENCE</scope>
</reference>
<dbReference type="PANTHER" id="PTHR33693:SF1">
    <property type="entry name" value="TYPE-4 URACIL-DNA GLYCOSYLASE"/>
    <property type="match status" value="1"/>
</dbReference>
<keyword evidence="4" id="KW-0378">Hydrolase</keyword>
<dbReference type="GO" id="GO:0051539">
    <property type="term" value="F:4 iron, 4 sulfur cluster binding"/>
    <property type="evidence" value="ECO:0007669"/>
    <property type="project" value="UniProtKB-KW"/>
</dbReference>
<dbReference type="SMART" id="SM00987">
    <property type="entry name" value="UreE_C"/>
    <property type="match status" value="1"/>
</dbReference>
<protein>
    <recommendedName>
        <fullName evidence="9">Uracil-DNA glycosylase-like domain-containing protein</fullName>
    </recommendedName>
</protein>
<keyword evidence="2" id="KW-0479">Metal-binding</keyword>
<evidence type="ECO:0000256" key="3">
    <source>
        <dbReference type="ARBA" id="ARBA00022763"/>
    </source>
</evidence>
<dbReference type="InterPro" id="IPR051536">
    <property type="entry name" value="UDG_Type-4/5"/>
</dbReference>
<dbReference type="SMART" id="SM00986">
    <property type="entry name" value="UDG"/>
    <property type="match status" value="1"/>
</dbReference>
<gene>
    <name evidence="10" type="ORF">MNBD_GAMMA09-1023</name>
</gene>